<name>A0A833J477_9HYPH</name>
<comment type="caution">
    <text evidence="2">The sequence shown here is derived from an EMBL/GenBank/DDBJ whole genome shotgun (WGS) entry which is preliminary data.</text>
</comment>
<feature type="compositionally biased region" description="Basic and acidic residues" evidence="1">
    <location>
        <begin position="31"/>
        <end position="47"/>
    </location>
</feature>
<reference evidence="2 3" key="1">
    <citation type="submission" date="2019-10" db="EMBL/GenBank/DDBJ databases">
        <title>Draft Genome Sequence of the Caffeine Degrading Methylotroph Methylorubrum populi PINKEL.</title>
        <authorList>
            <person name="Dawson S.C."/>
            <person name="Zhang X."/>
            <person name="Wright M.E."/>
            <person name="Sharma G."/>
            <person name="Langner J.T."/>
            <person name="Ditty J.L."/>
            <person name="Subuyuj G.A."/>
        </authorList>
    </citation>
    <scope>NUCLEOTIDE SEQUENCE [LARGE SCALE GENOMIC DNA]</scope>
    <source>
        <strain evidence="2 3">Pinkel</strain>
    </source>
</reference>
<evidence type="ECO:0000313" key="3">
    <source>
        <dbReference type="Proteomes" id="UP000469949"/>
    </source>
</evidence>
<dbReference type="AlphaFoldDB" id="A0A833J477"/>
<accession>A0A833J477</accession>
<feature type="compositionally biased region" description="Low complexity" evidence="1">
    <location>
        <begin position="15"/>
        <end position="30"/>
    </location>
</feature>
<feature type="region of interest" description="Disordered" evidence="1">
    <location>
        <begin position="1"/>
        <end position="54"/>
    </location>
</feature>
<organism evidence="2 3">
    <name type="scientific">Methylorubrum populi</name>
    <dbReference type="NCBI Taxonomy" id="223967"/>
    <lineage>
        <taxon>Bacteria</taxon>
        <taxon>Pseudomonadati</taxon>
        <taxon>Pseudomonadota</taxon>
        <taxon>Alphaproteobacteria</taxon>
        <taxon>Hyphomicrobiales</taxon>
        <taxon>Methylobacteriaceae</taxon>
        <taxon>Methylorubrum</taxon>
    </lineage>
</organism>
<proteinExistence type="predicted"/>
<protein>
    <submittedName>
        <fullName evidence="2">Uncharacterized protein</fullName>
    </submittedName>
</protein>
<dbReference type="Proteomes" id="UP000469949">
    <property type="component" value="Unassembled WGS sequence"/>
</dbReference>
<gene>
    <name evidence="2" type="ORF">F8B43_2386</name>
</gene>
<evidence type="ECO:0000256" key="1">
    <source>
        <dbReference type="SAM" id="MobiDB-lite"/>
    </source>
</evidence>
<evidence type="ECO:0000313" key="2">
    <source>
        <dbReference type="EMBL" id="KAB7784353.1"/>
    </source>
</evidence>
<dbReference type="EMBL" id="WEKV01000010">
    <property type="protein sequence ID" value="KAB7784353.1"/>
    <property type="molecule type" value="Genomic_DNA"/>
</dbReference>
<sequence>MRLLGNVWKRGGEPSAGSGRGVSRSGPAARWADREGGRNARRFEGAARRPRLRS</sequence>